<dbReference type="InterPro" id="IPR029063">
    <property type="entry name" value="SAM-dependent_MTases_sf"/>
</dbReference>
<evidence type="ECO:0000313" key="3">
    <source>
        <dbReference type="Proteomes" id="UP000176751"/>
    </source>
</evidence>
<dbReference type="SUPFAM" id="SSF55729">
    <property type="entry name" value="Acyl-CoA N-acyltransferases (Nat)"/>
    <property type="match status" value="1"/>
</dbReference>
<organism evidence="2 3">
    <name type="scientific">Candidatus Curtissbacteria bacterium RIFOXYA1_FULL_41_14</name>
    <dbReference type="NCBI Taxonomy" id="1797737"/>
    <lineage>
        <taxon>Bacteria</taxon>
        <taxon>Candidatus Curtissiibacteriota</taxon>
    </lineage>
</organism>
<accession>A0A1F5HB94</accession>
<dbReference type="STRING" id="1797737.A2196_04565"/>
<evidence type="ECO:0000259" key="1">
    <source>
        <dbReference type="Pfam" id="PF13649"/>
    </source>
</evidence>
<dbReference type="Pfam" id="PF13649">
    <property type="entry name" value="Methyltransf_25"/>
    <property type="match status" value="1"/>
</dbReference>
<dbReference type="EMBL" id="MFCA01000028">
    <property type="protein sequence ID" value="OGE01391.1"/>
    <property type="molecule type" value="Genomic_DNA"/>
</dbReference>
<dbReference type="SUPFAM" id="SSF53335">
    <property type="entry name" value="S-adenosyl-L-methionine-dependent methyltransferases"/>
    <property type="match status" value="1"/>
</dbReference>
<feature type="domain" description="Methyltransferase" evidence="1">
    <location>
        <begin position="242"/>
        <end position="328"/>
    </location>
</feature>
<sequence length="451" mass="51387">MIRPELVIAPDIQIEPLKPTDVEGLLSILREDVRDRDTGEVIESDIQKIQGFMRGEKDEHGRVRKYLVARGDDDRVYGCMAYSSPPDPDIVSLFKSDPIHSAQLLDVFVPDPDVASKLLNRLCIQAAKEGKRQLWIASNLRYESYWVFFEKMCGRPKGFFWRSGEQGHTEIWLKSLDYETYGPGSDYHRFLSLSPDYWKYMSPDEYREKINTPARNPEYFRRFHQPIIERAKQQFGPQIRLLDIACGPGDELDFVKNDPEVQIIATDASHVILPTVRDKIGNAAVFASDVRASALQDNIADAGMLVNAMVYVPDKMLETMYRALKPGGECAVNFRIFGNEHNKAFYDFNVSHGGKILDKKLTVETPEGPRDFDVKVLDYTEFVNDNGTPDLSMRQLAQQIYFKSADDVKDLISAIGFEQVEHSQFEFASPANPNNQIDVFILKKPLSKIDS</sequence>
<name>A0A1F5HB94_9BACT</name>
<reference evidence="2 3" key="1">
    <citation type="journal article" date="2016" name="Nat. Commun.">
        <title>Thousands of microbial genomes shed light on interconnected biogeochemical processes in an aquifer system.</title>
        <authorList>
            <person name="Anantharaman K."/>
            <person name="Brown C.T."/>
            <person name="Hug L.A."/>
            <person name="Sharon I."/>
            <person name="Castelle C.J."/>
            <person name="Probst A.J."/>
            <person name="Thomas B.C."/>
            <person name="Singh A."/>
            <person name="Wilkins M.J."/>
            <person name="Karaoz U."/>
            <person name="Brodie E.L."/>
            <person name="Williams K.H."/>
            <person name="Hubbard S.S."/>
            <person name="Banfield J.F."/>
        </authorList>
    </citation>
    <scope>NUCLEOTIDE SEQUENCE [LARGE SCALE GENOMIC DNA]</scope>
</reference>
<dbReference type="Gene3D" id="3.40.50.150">
    <property type="entry name" value="Vaccinia Virus protein VP39"/>
    <property type="match status" value="1"/>
</dbReference>
<dbReference type="CDD" id="cd02440">
    <property type="entry name" value="AdoMet_MTases"/>
    <property type="match status" value="1"/>
</dbReference>
<dbReference type="InterPro" id="IPR016181">
    <property type="entry name" value="Acyl_CoA_acyltransferase"/>
</dbReference>
<dbReference type="InterPro" id="IPR041698">
    <property type="entry name" value="Methyltransf_25"/>
</dbReference>
<comment type="caution">
    <text evidence="2">The sequence shown here is derived from an EMBL/GenBank/DDBJ whole genome shotgun (WGS) entry which is preliminary data.</text>
</comment>
<proteinExistence type="predicted"/>
<dbReference type="AlphaFoldDB" id="A0A1F5HB94"/>
<protein>
    <recommendedName>
        <fullName evidence="1">Methyltransferase domain-containing protein</fullName>
    </recommendedName>
</protein>
<evidence type="ECO:0000313" key="2">
    <source>
        <dbReference type="EMBL" id="OGE01391.1"/>
    </source>
</evidence>
<dbReference type="Proteomes" id="UP000176751">
    <property type="component" value="Unassembled WGS sequence"/>
</dbReference>
<gene>
    <name evidence="2" type="ORF">A2196_04565</name>
</gene>